<evidence type="ECO:0000313" key="2">
    <source>
        <dbReference type="Proteomes" id="UP000240042"/>
    </source>
</evidence>
<name>A0A1I1DKB9_BREAD</name>
<evidence type="ECO:0000313" key="1">
    <source>
        <dbReference type="EMBL" id="SFB75419.1"/>
    </source>
</evidence>
<protein>
    <submittedName>
        <fullName evidence="1">Uncharacterized protein</fullName>
    </submittedName>
</protein>
<keyword evidence="2" id="KW-1185">Reference proteome</keyword>
<dbReference type="Proteomes" id="UP000240042">
    <property type="component" value="Unassembled WGS sequence"/>
</dbReference>
<dbReference type="EMBL" id="FOKY01000002">
    <property type="protein sequence ID" value="SFB75419.1"/>
    <property type="molecule type" value="Genomic_DNA"/>
</dbReference>
<dbReference type="RefSeq" id="WP_092318530.1">
    <property type="nucleotide sequence ID" value="NZ_FOKY01000002.1"/>
</dbReference>
<accession>A0A1I1DKB9</accession>
<dbReference type="AlphaFoldDB" id="A0A1I1DKB9"/>
<gene>
    <name evidence="1" type="ORF">SAMN02745150_00627</name>
</gene>
<sequence length="153" mass="17511">MVMLRAVRQEITELSIKHFGVEEIRLEPGYDIAPYTELIIGDTNLSNDEFRTSLQETTKYRIKQKFSLIVVLHELEQLETGIENLLKDLKTGLLAGDKYISLSPIKVEWKLKTSPTDPQKAIVVFEAESHIYKNKAIYGLIPHISQKIQTRGT</sequence>
<dbReference type="STRING" id="34097.SAMN02745150_00627"/>
<proteinExistence type="predicted"/>
<organism evidence="1 2">
    <name type="scientific">Brevinema andersonii</name>
    <dbReference type="NCBI Taxonomy" id="34097"/>
    <lineage>
        <taxon>Bacteria</taxon>
        <taxon>Pseudomonadati</taxon>
        <taxon>Spirochaetota</taxon>
        <taxon>Spirochaetia</taxon>
        <taxon>Brevinematales</taxon>
        <taxon>Brevinemataceae</taxon>
        <taxon>Brevinema</taxon>
    </lineage>
</organism>
<reference evidence="2" key="1">
    <citation type="submission" date="2016-10" db="EMBL/GenBank/DDBJ databases">
        <authorList>
            <person name="Varghese N."/>
            <person name="Submissions S."/>
        </authorList>
    </citation>
    <scope>NUCLEOTIDE SEQUENCE [LARGE SCALE GENOMIC DNA]</scope>
    <source>
        <strain evidence="2">ATCC 43811</strain>
    </source>
</reference>